<dbReference type="EMBL" id="JACHBK010000005">
    <property type="protein sequence ID" value="MBB5535974.1"/>
    <property type="molecule type" value="Genomic_DNA"/>
</dbReference>
<evidence type="ECO:0000313" key="2">
    <source>
        <dbReference type="EMBL" id="MBB5535974.1"/>
    </source>
</evidence>
<feature type="compositionally biased region" description="Polar residues" evidence="1">
    <location>
        <begin position="16"/>
        <end position="27"/>
    </location>
</feature>
<comment type="caution">
    <text evidence="2">The sequence shown here is derived from an EMBL/GenBank/DDBJ whole genome shotgun (WGS) entry which is preliminary data.</text>
</comment>
<proteinExistence type="predicted"/>
<sequence length="63" mass="6881">MLARAAFVGPQPPRMSPQSVRSRSSCPKNDLTTIGLNIETVGNSIAVFDRPGIVRLYNRPLVD</sequence>
<accession>A0A7W8UC01</accession>
<evidence type="ECO:0000313" key="3">
    <source>
        <dbReference type="Proteomes" id="UP000585507"/>
    </source>
</evidence>
<evidence type="ECO:0000256" key="1">
    <source>
        <dbReference type="SAM" id="MobiDB-lite"/>
    </source>
</evidence>
<reference evidence="2 3" key="1">
    <citation type="submission" date="2020-08" db="EMBL/GenBank/DDBJ databases">
        <title>Genomic Encyclopedia of Type Strains, Phase IV (KMG-V): Genome sequencing to study the core and pangenomes of soil and plant-associated prokaryotes.</title>
        <authorList>
            <person name="Whitman W."/>
        </authorList>
    </citation>
    <scope>NUCLEOTIDE SEQUENCE [LARGE SCALE GENOMIC DNA]</scope>
    <source>
        <strain evidence="2 3">SEMIA 4084</strain>
    </source>
</reference>
<gene>
    <name evidence="2" type="ORF">GGD55_002678</name>
</gene>
<feature type="region of interest" description="Disordered" evidence="1">
    <location>
        <begin position="1"/>
        <end position="27"/>
    </location>
</feature>
<organism evidence="2 3">
    <name type="scientific">Rhizobium giardinii</name>
    <dbReference type="NCBI Taxonomy" id="56731"/>
    <lineage>
        <taxon>Bacteria</taxon>
        <taxon>Pseudomonadati</taxon>
        <taxon>Pseudomonadota</taxon>
        <taxon>Alphaproteobacteria</taxon>
        <taxon>Hyphomicrobiales</taxon>
        <taxon>Rhizobiaceae</taxon>
        <taxon>Rhizobium/Agrobacterium group</taxon>
        <taxon>Rhizobium</taxon>
    </lineage>
</organism>
<protein>
    <submittedName>
        <fullName evidence="2">Uncharacterized protein</fullName>
    </submittedName>
</protein>
<keyword evidence="3" id="KW-1185">Reference proteome</keyword>
<dbReference type="AlphaFoldDB" id="A0A7W8UC01"/>
<name>A0A7W8UC01_9HYPH</name>
<dbReference type="Proteomes" id="UP000585507">
    <property type="component" value="Unassembled WGS sequence"/>
</dbReference>